<protein>
    <submittedName>
        <fullName evidence="1">Uncharacterized protein</fullName>
    </submittedName>
</protein>
<sequence>MGSEKADYDNSGINGRVMCEAIRVGSSQGSGDGYGTIGVCSGRAGPEEQNWRMCHRITTCGRLVQPPAFSNVGRAQQ</sequence>
<evidence type="ECO:0000313" key="1">
    <source>
        <dbReference type="EMBL" id="RVX11365.1"/>
    </source>
</evidence>
<evidence type="ECO:0000313" key="2">
    <source>
        <dbReference type="Proteomes" id="UP000288805"/>
    </source>
</evidence>
<dbReference type="Proteomes" id="UP000288805">
    <property type="component" value="Unassembled WGS sequence"/>
</dbReference>
<comment type="caution">
    <text evidence="1">The sequence shown here is derived from an EMBL/GenBank/DDBJ whole genome shotgun (WGS) entry which is preliminary data.</text>
</comment>
<organism evidence="1 2">
    <name type="scientific">Vitis vinifera</name>
    <name type="common">Grape</name>
    <dbReference type="NCBI Taxonomy" id="29760"/>
    <lineage>
        <taxon>Eukaryota</taxon>
        <taxon>Viridiplantae</taxon>
        <taxon>Streptophyta</taxon>
        <taxon>Embryophyta</taxon>
        <taxon>Tracheophyta</taxon>
        <taxon>Spermatophyta</taxon>
        <taxon>Magnoliopsida</taxon>
        <taxon>eudicotyledons</taxon>
        <taxon>Gunneridae</taxon>
        <taxon>Pentapetalae</taxon>
        <taxon>rosids</taxon>
        <taxon>Vitales</taxon>
        <taxon>Vitaceae</taxon>
        <taxon>Viteae</taxon>
        <taxon>Vitis</taxon>
    </lineage>
</organism>
<name>A0A438JQY9_VITVI</name>
<dbReference type="EMBL" id="QGNW01000031">
    <property type="protein sequence ID" value="RVX11365.1"/>
    <property type="molecule type" value="Genomic_DNA"/>
</dbReference>
<accession>A0A438JQY9</accession>
<dbReference type="AlphaFoldDB" id="A0A438JQY9"/>
<proteinExistence type="predicted"/>
<gene>
    <name evidence="1" type="ORF">CK203_019711</name>
</gene>
<reference evidence="1 2" key="1">
    <citation type="journal article" date="2018" name="PLoS Genet.">
        <title>Population sequencing reveals clonal diversity and ancestral inbreeding in the grapevine cultivar Chardonnay.</title>
        <authorList>
            <person name="Roach M.J."/>
            <person name="Johnson D.L."/>
            <person name="Bohlmann J."/>
            <person name="van Vuuren H.J."/>
            <person name="Jones S.J."/>
            <person name="Pretorius I.S."/>
            <person name="Schmidt S.A."/>
            <person name="Borneman A.R."/>
        </authorList>
    </citation>
    <scope>NUCLEOTIDE SEQUENCE [LARGE SCALE GENOMIC DNA]</scope>
    <source>
        <strain evidence="2">cv. Chardonnay</strain>
        <tissue evidence="1">Leaf</tissue>
    </source>
</reference>